<proteinExistence type="predicted"/>
<dbReference type="OrthoDB" id="6955544at2"/>
<dbReference type="EMBL" id="CABVHO010000001">
    <property type="protein sequence ID" value="VVN50068.1"/>
    <property type="molecule type" value="Genomic_DNA"/>
</dbReference>
<dbReference type="RefSeq" id="WP_150628058.1">
    <property type="nucleotide sequence ID" value="NZ_CABVHO010000001.1"/>
</dbReference>
<evidence type="ECO:0000313" key="2">
    <source>
        <dbReference type="Proteomes" id="UP000326437"/>
    </source>
</evidence>
<organism evidence="1 2">
    <name type="scientific">Pseudomonas fluorescens</name>
    <dbReference type="NCBI Taxonomy" id="294"/>
    <lineage>
        <taxon>Bacteria</taxon>
        <taxon>Pseudomonadati</taxon>
        <taxon>Pseudomonadota</taxon>
        <taxon>Gammaproteobacteria</taxon>
        <taxon>Pseudomonadales</taxon>
        <taxon>Pseudomonadaceae</taxon>
        <taxon>Pseudomonas</taxon>
    </lineage>
</organism>
<gene>
    <name evidence="1" type="ORF">PS685_00177</name>
</gene>
<name>A0A5E6Y815_PSEFL</name>
<evidence type="ECO:0000313" key="1">
    <source>
        <dbReference type="EMBL" id="VVN50068.1"/>
    </source>
</evidence>
<accession>A0A5E6Y815</accession>
<reference evidence="1 2" key="1">
    <citation type="submission" date="2019-09" db="EMBL/GenBank/DDBJ databases">
        <authorList>
            <person name="Chandra G."/>
            <person name="Truman W A."/>
        </authorList>
    </citation>
    <scope>NUCLEOTIDE SEQUENCE [LARGE SCALE GENOMIC DNA]</scope>
    <source>
        <strain evidence="1">PS685</strain>
    </source>
</reference>
<sequence>MARQEIILGTPPNGLGGDPPRVASMKINAMTRELYEKNATLGSAAFASLVGSVAGGAIIEQGSNAKGNFTKFADGTMITWGSQLFNVQTLAGQGAGFNETDQPANFVAGSFRSSVSFNFYAGANKGGPILYGSMQYYSNGLGNVYVGINMGISPAAAHPSFIYGPTTSQSHEISYQTIGRWK</sequence>
<dbReference type="AlphaFoldDB" id="A0A5E6Y815"/>
<protein>
    <submittedName>
        <fullName evidence="1">Uncharacterized protein</fullName>
    </submittedName>
</protein>
<dbReference type="Proteomes" id="UP000326437">
    <property type="component" value="Unassembled WGS sequence"/>
</dbReference>